<evidence type="ECO:0000256" key="3">
    <source>
        <dbReference type="ARBA" id="ARBA00022771"/>
    </source>
</evidence>
<feature type="compositionally biased region" description="Low complexity" evidence="10">
    <location>
        <begin position="395"/>
        <end position="422"/>
    </location>
</feature>
<dbReference type="PROSITE" id="PS51030">
    <property type="entry name" value="NUCLEAR_REC_DBD_2"/>
    <property type="match status" value="1"/>
</dbReference>
<evidence type="ECO:0000256" key="10">
    <source>
        <dbReference type="SAM" id="MobiDB-lite"/>
    </source>
</evidence>
<feature type="region of interest" description="Disordered" evidence="10">
    <location>
        <begin position="193"/>
        <end position="247"/>
    </location>
</feature>
<dbReference type="FunFam" id="3.30.50.10:FF:000037">
    <property type="entry name" value="Nuclear hormone receptor FTZ-F1 beta"/>
    <property type="match status" value="1"/>
</dbReference>
<dbReference type="AlphaFoldDB" id="A0A836FJG3"/>
<dbReference type="GO" id="GO:0005634">
    <property type="term" value="C:nucleus"/>
    <property type="evidence" value="ECO:0007669"/>
    <property type="project" value="UniProtKB-SubCell"/>
</dbReference>
<evidence type="ECO:0000256" key="1">
    <source>
        <dbReference type="ARBA" id="ARBA00004123"/>
    </source>
</evidence>
<feature type="region of interest" description="Disordered" evidence="10">
    <location>
        <begin position="489"/>
        <end position="526"/>
    </location>
</feature>
<dbReference type="PANTHER" id="PTHR24086:SF25">
    <property type="entry name" value="NUCLEAR HORMONE RECEPTOR FTZ-F1 BETA"/>
    <property type="match status" value="1"/>
</dbReference>
<dbReference type="PRINTS" id="PR00047">
    <property type="entry name" value="STROIDFINGER"/>
</dbReference>
<feature type="compositionally biased region" description="Low complexity" evidence="10">
    <location>
        <begin position="438"/>
        <end position="458"/>
    </location>
</feature>
<proteinExistence type="predicted"/>
<dbReference type="Gene3D" id="3.30.50.10">
    <property type="entry name" value="Erythroid Transcription Factor GATA-1, subunit A"/>
    <property type="match status" value="1"/>
</dbReference>
<dbReference type="EMBL" id="JAANIB010006769">
    <property type="protein sequence ID" value="KAG5328344.1"/>
    <property type="molecule type" value="Genomic_DNA"/>
</dbReference>
<evidence type="ECO:0000256" key="4">
    <source>
        <dbReference type="ARBA" id="ARBA00022833"/>
    </source>
</evidence>
<dbReference type="Pfam" id="PF00104">
    <property type="entry name" value="Hormone_recep"/>
    <property type="match status" value="1"/>
</dbReference>
<dbReference type="InterPro" id="IPR001628">
    <property type="entry name" value="Znf_hrmn_rcpt"/>
</dbReference>
<evidence type="ECO:0000256" key="9">
    <source>
        <dbReference type="ARBA" id="ARBA00023242"/>
    </source>
</evidence>
<feature type="region of interest" description="Disordered" evidence="10">
    <location>
        <begin position="344"/>
        <end position="422"/>
    </location>
</feature>
<dbReference type="SMART" id="SM00399">
    <property type="entry name" value="ZnF_C4"/>
    <property type="match status" value="1"/>
</dbReference>
<feature type="compositionally biased region" description="Basic residues" evidence="10">
    <location>
        <begin position="459"/>
        <end position="470"/>
    </location>
</feature>
<dbReference type="SUPFAM" id="SSF57716">
    <property type="entry name" value="Glucocorticoid receptor-like (DNA-binding domain)"/>
    <property type="match status" value="1"/>
</dbReference>
<accession>A0A836FJG3</accession>
<evidence type="ECO:0000256" key="6">
    <source>
        <dbReference type="ARBA" id="ARBA00023125"/>
    </source>
</evidence>
<feature type="compositionally biased region" description="Low complexity" evidence="10">
    <location>
        <begin position="16"/>
        <end position="46"/>
    </location>
</feature>
<dbReference type="CDD" id="cd06930">
    <property type="entry name" value="NR_LBD_F2"/>
    <property type="match status" value="1"/>
</dbReference>
<dbReference type="OrthoDB" id="5984981at2759"/>
<dbReference type="SUPFAM" id="SSF48508">
    <property type="entry name" value="Nuclear receptor ligand-binding domain"/>
    <property type="match status" value="1"/>
</dbReference>
<feature type="region of interest" description="Disordered" evidence="10">
    <location>
        <begin position="438"/>
        <end position="477"/>
    </location>
</feature>
<keyword evidence="6" id="KW-0238">DNA-binding</keyword>
<dbReference type="PROSITE" id="PS00031">
    <property type="entry name" value="NUCLEAR_REC_DBD_1"/>
    <property type="match status" value="1"/>
</dbReference>
<feature type="domain" description="NR LBD" evidence="12">
    <location>
        <begin position="760"/>
        <end position="994"/>
    </location>
</feature>
<keyword evidence="9" id="KW-0539">Nucleus</keyword>
<keyword evidence="3" id="KW-0863">Zinc-finger</keyword>
<reference evidence="13 14" key="1">
    <citation type="submission" date="2020-02" db="EMBL/GenBank/DDBJ databases">
        <title>Relaxed selection underlies rapid genomic changes in the transitions from sociality to social parasitism in ants.</title>
        <authorList>
            <person name="Bi X."/>
        </authorList>
    </citation>
    <scope>NUCLEOTIDE SEQUENCE [LARGE SCALE GENOMIC DNA]</scope>
    <source>
        <strain evidence="13">BGI-DK2014b</strain>
        <tissue evidence="13">Whole body</tissue>
    </source>
</reference>
<evidence type="ECO:0000256" key="7">
    <source>
        <dbReference type="ARBA" id="ARBA00023163"/>
    </source>
</evidence>
<dbReference type="InterPro" id="IPR000536">
    <property type="entry name" value="Nucl_hrmn_rcpt_lig-bd"/>
</dbReference>
<feature type="region of interest" description="Disordered" evidence="10">
    <location>
        <begin position="738"/>
        <end position="795"/>
    </location>
</feature>
<evidence type="ECO:0000259" key="12">
    <source>
        <dbReference type="PROSITE" id="PS51843"/>
    </source>
</evidence>
<dbReference type="SMART" id="SM00430">
    <property type="entry name" value="HOLI"/>
    <property type="match status" value="1"/>
</dbReference>
<feature type="domain" description="Nuclear receptor" evidence="11">
    <location>
        <begin position="532"/>
        <end position="607"/>
    </location>
</feature>
<name>A0A836FJG3_9HYME</name>
<feature type="region of interest" description="Disordered" evidence="10">
    <location>
        <begin position="1"/>
        <end position="46"/>
    </location>
</feature>
<keyword evidence="2" id="KW-0479">Metal-binding</keyword>
<protein>
    <submittedName>
        <fullName evidence="13">FTF1B protein</fullName>
    </submittedName>
</protein>
<evidence type="ECO:0000259" key="11">
    <source>
        <dbReference type="PROSITE" id="PS51030"/>
    </source>
</evidence>
<organism evidence="13 14">
    <name type="scientific">Acromyrmex heyeri</name>
    <dbReference type="NCBI Taxonomy" id="230685"/>
    <lineage>
        <taxon>Eukaryota</taxon>
        <taxon>Metazoa</taxon>
        <taxon>Ecdysozoa</taxon>
        <taxon>Arthropoda</taxon>
        <taxon>Hexapoda</taxon>
        <taxon>Insecta</taxon>
        <taxon>Pterygota</taxon>
        <taxon>Neoptera</taxon>
        <taxon>Endopterygota</taxon>
        <taxon>Hymenoptera</taxon>
        <taxon>Apocrita</taxon>
        <taxon>Aculeata</taxon>
        <taxon>Formicoidea</taxon>
        <taxon>Formicidae</taxon>
        <taxon>Myrmicinae</taxon>
        <taxon>Acromyrmex</taxon>
    </lineage>
</organism>
<comment type="subcellular location">
    <subcellularLocation>
        <location evidence="1">Nucleus</location>
    </subcellularLocation>
</comment>
<sequence>MSEQNGPSEGPGPGPGSDSNWWPSTQTWKSSAAASSSTSSTSSTSASVSVSCSASSSSTSSSTSINSSTTCCPSSCIGVSCTMSPSRSTETGKNVSVTTINVPPNQEMHDAKGVCKYLGGQNGVTVSVVSTSVLGCGNANAVPTSGICTNTGPHSIGIGIGGILAANAADIDDPEDSDGEISKIDFRGVNLRSKKKRDVSSNQNGDKIGDGEANGDGGGCCDDNSQQQPERPMSWEGELSDQEMSSNTITNQDHNEETSMEGVQVCSTSPGPMEQKFPIKSEPDFRSSPGFTIGSFHDGGLPMTHNQQLQQQQQQQRGIENLEQTQQSDLPLLVGKLLGGYNNSTPNHSPVLNPRHHLTKHSHTRSQVPSPDSAIHSAYSVFSSPTQSPHAARHSALGAGSPIPSSSLSLSRHSFNNSTSSLSLSLSHSLSRNNSDASSSCYSYGSLSPPTHSPVQQPRHPHSHSQHHQHQVAQGSPLHLPASSAVAAHHYSSSSVPGSELSPDGHPVAEDQEDCRLPSAPSGISTRQQLINSPCPICGDKISGFHYGIFSCESCKGFFKRTVQNRKNYVCLRGAGCPVTVATRKKCPACRFDKCLNMGMKLEAIREDRTRGGRSTYQCTYTLPNLVGSPAGMTSEKMTTAGNCSPAPAGSEHHYSVRYHSNHSYKMQVVPQLLQDIMDVEHLWHYNDNDRISGSGGILGSVRNTGSDSLLFSGPGSGPALSGTGTATSIGVGNNGGAVECSSNDSSNVDTNSRRGETASPTDSILTGASDQHSTNGNTTNNSNSQIASNSNGNSAQHPDFLSNLCNIADHRLYKIVKWCKSLPLFKNISIDDQICLLINSWCELLLFSCCFRSMSTPGEIRVSLGKSITLEQARQLGLATCIERMLTFTNNLRRLRVDQYEYVAMKVIVLLTSDTSELKEPEKVRASQEKALQALQQYTIARYPEMPAKFGELLLRIPDLQRTCQAGKELLSAKRAEGEGSSFNLLMELLRGDH</sequence>
<evidence type="ECO:0000313" key="14">
    <source>
        <dbReference type="Proteomes" id="UP000670152"/>
    </source>
</evidence>
<comment type="caution">
    <text evidence="13">The sequence shown here is derived from an EMBL/GenBank/DDBJ whole genome shotgun (WGS) entry which is preliminary data.</text>
</comment>
<dbReference type="GO" id="GO:0043565">
    <property type="term" value="F:sequence-specific DNA binding"/>
    <property type="evidence" value="ECO:0007669"/>
    <property type="project" value="InterPro"/>
</dbReference>
<evidence type="ECO:0000256" key="2">
    <source>
        <dbReference type="ARBA" id="ARBA00022723"/>
    </source>
</evidence>
<feature type="compositionally biased region" description="Polar residues" evidence="10">
    <location>
        <begin position="380"/>
        <end position="389"/>
    </location>
</feature>
<dbReference type="GO" id="GO:0004879">
    <property type="term" value="F:nuclear receptor activity"/>
    <property type="evidence" value="ECO:0007669"/>
    <property type="project" value="InterPro"/>
</dbReference>
<dbReference type="PRINTS" id="PR00398">
    <property type="entry name" value="STRDHORMONER"/>
</dbReference>
<keyword evidence="5" id="KW-0805">Transcription regulation</keyword>
<feature type="non-terminal residue" evidence="13">
    <location>
        <position position="1"/>
    </location>
</feature>
<dbReference type="CDD" id="cd07167">
    <property type="entry name" value="NR_DBD_Lrh-1_like"/>
    <property type="match status" value="1"/>
</dbReference>
<feature type="compositionally biased region" description="Low complexity" evidence="10">
    <location>
        <begin position="774"/>
        <end position="795"/>
    </location>
</feature>
<evidence type="ECO:0000256" key="5">
    <source>
        <dbReference type="ARBA" id="ARBA00023015"/>
    </source>
</evidence>
<dbReference type="PROSITE" id="PS51843">
    <property type="entry name" value="NR_LBD"/>
    <property type="match status" value="1"/>
</dbReference>
<dbReference type="InterPro" id="IPR001723">
    <property type="entry name" value="Nuclear_hrmn_rcpt"/>
</dbReference>
<dbReference type="Proteomes" id="UP000670152">
    <property type="component" value="Unassembled WGS sequence"/>
</dbReference>
<dbReference type="Pfam" id="PF00105">
    <property type="entry name" value="zf-C4"/>
    <property type="match status" value="1"/>
</dbReference>
<feature type="non-terminal residue" evidence="13">
    <location>
        <position position="995"/>
    </location>
</feature>
<feature type="compositionally biased region" description="Low complexity" evidence="10">
    <location>
        <begin position="742"/>
        <end position="751"/>
    </location>
</feature>
<keyword evidence="14" id="KW-1185">Reference proteome</keyword>
<feature type="compositionally biased region" description="Polar residues" evidence="10">
    <location>
        <begin position="759"/>
        <end position="773"/>
    </location>
</feature>
<dbReference type="InterPro" id="IPR013088">
    <property type="entry name" value="Znf_NHR/GATA"/>
</dbReference>
<evidence type="ECO:0000256" key="8">
    <source>
        <dbReference type="ARBA" id="ARBA00023170"/>
    </source>
</evidence>
<dbReference type="PANTHER" id="PTHR24086">
    <property type="entry name" value="NUCLEAR RECEPTOR SUBFAMILY 5 GROUP A"/>
    <property type="match status" value="1"/>
</dbReference>
<keyword evidence="4" id="KW-0862">Zinc</keyword>
<dbReference type="GO" id="GO:0008270">
    <property type="term" value="F:zinc ion binding"/>
    <property type="evidence" value="ECO:0007669"/>
    <property type="project" value="UniProtKB-KW"/>
</dbReference>
<dbReference type="InterPro" id="IPR035500">
    <property type="entry name" value="NHR-like_dom_sf"/>
</dbReference>
<feature type="compositionally biased region" description="Basic residues" evidence="10">
    <location>
        <begin position="354"/>
        <end position="364"/>
    </location>
</feature>
<keyword evidence="7" id="KW-0804">Transcription</keyword>
<keyword evidence="8" id="KW-0675">Receptor</keyword>
<gene>
    <name evidence="13" type="primary">Hr39</name>
    <name evidence="13" type="ORF">G6Z77_0004802</name>
</gene>
<dbReference type="Gene3D" id="1.10.565.10">
    <property type="entry name" value="Retinoid X Receptor"/>
    <property type="match status" value="1"/>
</dbReference>
<dbReference type="InterPro" id="IPR016355">
    <property type="entry name" value="NR5-like"/>
</dbReference>
<feature type="compositionally biased region" description="Low complexity" evidence="10">
    <location>
        <begin position="489"/>
        <end position="502"/>
    </location>
</feature>
<evidence type="ECO:0000313" key="13">
    <source>
        <dbReference type="EMBL" id="KAG5328344.1"/>
    </source>
</evidence>